<dbReference type="AlphaFoldDB" id="A0AAV3U1N3"/>
<dbReference type="Pfam" id="PF01590">
    <property type="entry name" value="GAF"/>
    <property type="match status" value="1"/>
</dbReference>
<evidence type="ECO:0000256" key="5">
    <source>
        <dbReference type="ARBA" id="ARBA00012232"/>
    </source>
</evidence>
<keyword evidence="13" id="KW-0460">Magnesium</keyword>
<evidence type="ECO:0000256" key="12">
    <source>
        <dbReference type="ARBA" id="ARBA00022777"/>
    </source>
</evidence>
<keyword evidence="7" id="KW-0963">Cytoplasm</keyword>
<keyword evidence="11" id="KW-0479">Metal-binding</keyword>
<keyword evidence="8" id="KW-0762">Sugar transport</keyword>
<dbReference type="Gene3D" id="3.50.30.10">
    <property type="entry name" value="Phosphohistidine domain"/>
    <property type="match status" value="1"/>
</dbReference>
<dbReference type="RefSeq" id="WP_345420832.1">
    <property type="nucleotide sequence ID" value="NZ_AP031496.1"/>
</dbReference>
<keyword evidence="9" id="KW-0808">Transferase</keyword>
<dbReference type="PANTHER" id="PTHR46244:SF1">
    <property type="entry name" value="PHOSPHOENOLPYRUVATE-DEPENDENT PHOSPHOTRANSFERASE SYSTEM"/>
    <property type="match status" value="1"/>
</dbReference>
<dbReference type="Proteomes" id="UP001409585">
    <property type="component" value="Unassembled WGS sequence"/>
</dbReference>
<dbReference type="InterPro" id="IPR015813">
    <property type="entry name" value="Pyrv/PenolPyrv_kinase-like_dom"/>
</dbReference>
<comment type="cofactor">
    <cofactor evidence="2">
        <name>Mg(2+)</name>
        <dbReference type="ChEBI" id="CHEBI:18420"/>
    </cofactor>
</comment>
<dbReference type="EMBL" id="BAABLX010000012">
    <property type="protein sequence ID" value="GAA4941138.1"/>
    <property type="molecule type" value="Genomic_DNA"/>
</dbReference>
<dbReference type="SUPFAM" id="SSF55781">
    <property type="entry name" value="GAF domain-like"/>
    <property type="match status" value="1"/>
</dbReference>
<evidence type="ECO:0000256" key="1">
    <source>
        <dbReference type="ARBA" id="ARBA00000683"/>
    </source>
</evidence>
<comment type="catalytic activity">
    <reaction evidence="1">
        <text>L-histidyl-[protein] + phosphoenolpyruvate = N(pros)-phospho-L-histidyl-[protein] + pyruvate</text>
        <dbReference type="Rhea" id="RHEA:23880"/>
        <dbReference type="Rhea" id="RHEA-COMP:9745"/>
        <dbReference type="Rhea" id="RHEA-COMP:9746"/>
        <dbReference type="ChEBI" id="CHEBI:15361"/>
        <dbReference type="ChEBI" id="CHEBI:29979"/>
        <dbReference type="ChEBI" id="CHEBI:58702"/>
        <dbReference type="ChEBI" id="CHEBI:64837"/>
        <dbReference type="EC" id="2.7.3.9"/>
    </reaction>
</comment>
<dbReference type="GO" id="GO:0009401">
    <property type="term" value="P:phosphoenolpyruvate-dependent sugar phosphotransferase system"/>
    <property type="evidence" value="ECO:0007669"/>
    <property type="project" value="UniProtKB-KW"/>
</dbReference>
<keyword evidence="10" id="KW-0598">Phosphotransferase system</keyword>
<dbReference type="SUPFAM" id="SSF47831">
    <property type="entry name" value="Enzyme I of the PEP:sugar phosphotransferase system HPr-binding (sub)domain"/>
    <property type="match status" value="1"/>
</dbReference>
<keyword evidence="16" id="KW-1185">Reference proteome</keyword>
<evidence type="ECO:0000256" key="7">
    <source>
        <dbReference type="ARBA" id="ARBA00022490"/>
    </source>
</evidence>
<dbReference type="GO" id="GO:0005737">
    <property type="term" value="C:cytoplasm"/>
    <property type="evidence" value="ECO:0007669"/>
    <property type="project" value="UniProtKB-SubCell"/>
</dbReference>
<dbReference type="Pfam" id="PF00391">
    <property type="entry name" value="PEP-utilizers"/>
    <property type="match status" value="1"/>
</dbReference>
<dbReference type="InterPro" id="IPR023151">
    <property type="entry name" value="PEP_util_CS"/>
</dbReference>
<evidence type="ECO:0000256" key="11">
    <source>
        <dbReference type="ARBA" id="ARBA00022723"/>
    </source>
</evidence>
<evidence type="ECO:0000313" key="15">
    <source>
        <dbReference type="EMBL" id="GAA4941138.1"/>
    </source>
</evidence>
<comment type="caution">
    <text evidence="15">The sequence shown here is derived from an EMBL/GenBank/DDBJ whole genome shotgun (WGS) entry which is preliminary data.</text>
</comment>
<keyword evidence="6" id="KW-0813">Transport</keyword>
<protein>
    <recommendedName>
        <fullName evidence="5">phosphoenolpyruvate--protein phosphotransferase</fullName>
        <ecNumber evidence="5">2.7.3.9</ecNumber>
    </recommendedName>
</protein>
<dbReference type="NCBIfam" id="TIGR01417">
    <property type="entry name" value="PTS_I_fam"/>
    <property type="match status" value="1"/>
</dbReference>
<dbReference type="NCBIfam" id="NF008283">
    <property type="entry name" value="PRK11061.1"/>
    <property type="match status" value="1"/>
</dbReference>
<proteinExistence type="inferred from homology"/>
<keyword evidence="12" id="KW-0418">Kinase</keyword>
<dbReference type="Gene3D" id="3.30.450.40">
    <property type="match status" value="1"/>
</dbReference>
<dbReference type="InterPro" id="IPR003018">
    <property type="entry name" value="GAF"/>
</dbReference>
<evidence type="ECO:0000256" key="8">
    <source>
        <dbReference type="ARBA" id="ARBA00022597"/>
    </source>
</evidence>
<dbReference type="Pfam" id="PF05524">
    <property type="entry name" value="PEP-utilisers_N"/>
    <property type="match status" value="1"/>
</dbReference>
<dbReference type="Gene3D" id="1.10.274.10">
    <property type="entry name" value="PtsI, HPr-binding domain"/>
    <property type="match status" value="1"/>
</dbReference>
<dbReference type="InterPro" id="IPR036618">
    <property type="entry name" value="PtsI_HPr-bd_sf"/>
</dbReference>
<dbReference type="InterPro" id="IPR036637">
    <property type="entry name" value="Phosphohistidine_dom_sf"/>
</dbReference>
<dbReference type="InterPro" id="IPR029016">
    <property type="entry name" value="GAF-like_dom_sf"/>
</dbReference>
<gene>
    <name evidence="15" type="primary">ptsP</name>
    <name evidence="15" type="ORF">GCM10025791_19400</name>
</gene>
<dbReference type="InterPro" id="IPR008731">
    <property type="entry name" value="PTS_EIN"/>
</dbReference>
<dbReference type="InterPro" id="IPR000121">
    <property type="entry name" value="PEP_util_C"/>
</dbReference>
<dbReference type="EC" id="2.7.3.9" evidence="5"/>
<dbReference type="PRINTS" id="PR01736">
    <property type="entry name" value="PHPHTRNFRASE"/>
</dbReference>
<dbReference type="SMART" id="SM00065">
    <property type="entry name" value="GAF"/>
    <property type="match status" value="1"/>
</dbReference>
<dbReference type="PANTHER" id="PTHR46244">
    <property type="entry name" value="PHOSPHOENOLPYRUVATE-PROTEIN PHOSPHOTRANSFERASE"/>
    <property type="match status" value="1"/>
</dbReference>
<evidence type="ECO:0000256" key="13">
    <source>
        <dbReference type="ARBA" id="ARBA00022842"/>
    </source>
</evidence>
<dbReference type="InterPro" id="IPR050499">
    <property type="entry name" value="PEP-utilizing_PTS_enzyme"/>
</dbReference>
<evidence type="ECO:0000256" key="10">
    <source>
        <dbReference type="ARBA" id="ARBA00022683"/>
    </source>
</evidence>
<dbReference type="InterPro" id="IPR040442">
    <property type="entry name" value="Pyrv_kinase-like_dom_sf"/>
</dbReference>
<dbReference type="SUPFAM" id="SSF51621">
    <property type="entry name" value="Phosphoenolpyruvate/pyruvate domain"/>
    <property type="match status" value="1"/>
</dbReference>
<dbReference type="Pfam" id="PF02896">
    <property type="entry name" value="PEP-utilizers_C"/>
    <property type="match status" value="1"/>
</dbReference>
<comment type="subcellular location">
    <subcellularLocation>
        <location evidence="3">Cytoplasm</location>
    </subcellularLocation>
</comment>
<name>A0AAV3U1N3_9ALTE</name>
<evidence type="ECO:0000256" key="6">
    <source>
        <dbReference type="ARBA" id="ARBA00022448"/>
    </source>
</evidence>
<evidence type="ECO:0000259" key="14">
    <source>
        <dbReference type="SMART" id="SM00065"/>
    </source>
</evidence>
<dbReference type="GO" id="GO:0046872">
    <property type="term" value="F:metal ion binding"/>
    <property type="evidence" value="ECO:0007669"/>
    <property type="project" value="UniProtKB-KW"/>
</dbReference>
<reference evidence="16" key="1">
    <citation type="journal article" date="2019" name="Int. J. Syst. Evol. Microbiol.">
        <title>The Global Catalogue of Microorganisms (GCM) 10K type strain sequencing project: providing services to taxonomists for standard genome sequencing and annotation.</title>
        <authorList>
            <consortium name="The Broad Institute Genomics Platform"/>
            <consortium name="The Broad Institute Genome Sequencing Center for Infectious Disease"/>
            <person name="Wu L."/>
            <person name="Ma J."/>
        </authorList>
    </citation>
    <scope>NUCLEOTIDE SEQUENCE [LARGE SCALE GENOMIC DNA]</scope>
    <source>
        <strain evidence="16">JCM 19134</strain>
    </source>
</reference>
<dbReference type="PROSITE" id="PS00742">
    <property type="entry name" value="PEP_ENZYMES_2"/>
    <property type="match status" value="1"/>
</dbReference>
<evidence type="ECO:0000313" key="16">
    <source>
        <dbReference type="Proteomes" id="UP001409585"/>
    </source>
</evidence>
<evidence type="ECO:0000256" key="9">
    <source>
        <dbReference type="ARBA" id="ARBA00022679"/>
    </source>
</evidence>
<comment type="similarity">
    <text evidence="4">Belongs to the PEP-utilizing enzyme family.</text>
</comment>
<dbReference type="InterPro" id="IPR006318">
    <property type="entry name" value="PTS_EI-like"/>
</dbReference>
<dbReference type="Gene3D" id="3.20.20.60">
    <property type="entry name" value="Phosphoenolpyruvate-binding domains"/>
    <property type="match status" value="1"/>
</dbReference>
<sequence length="758" mass="83461">MLNSLRSLVQEVNSARDLQAALDIIVERVKQIMQTEVCSIYLRDSGSSSYRLMATEGLKQEAVGKVTLDANKGLVGWVVSRAEPLNLENAAQHPRYEYFPETGEERYQTFLGAPIIHHRQVLGVLVVQQVENRRFDESEEAFLVTVSAQLAGVIAHAEATGALDNMGPTTHAARFAGMSGATGVAIGTAVLVTPAENLSRVISGLSDDPAAEKHLLQNSLAAAQDDIERLAEQLNNRLTPEEQGLFDAYLAILADTTLISEVEQRIDSGDNAPYAWSQVILAHVATFDSMKDAYLSERASDLRDLGRRVLGHMQNTTAQTRIYPEDTILVGDELTATMLGEVPEGCLKGMVSAQGSANSHVAILARAMNIPTVMGAVDMPYLRLDQRRLIVDGYRGSVVSDPGEELLRQYEEVVREEQVLVKDLEAITHLPCETLDHHRVPLWVNTGLMVDVTRSLERGAEGVGLYRTEVPFLLRDRFPTEEEQRKIYREQLQAFHPHPVTMRTLDVGGDKSLPYFPIEEDNPFLGWRGIRVTLDHPEIFLAQVRAMLKASEGLDNLRIMLPMVSSIAELEAAQVLIYRAFHELLEEDFTISLPPIGVMVEVPAAVYQAREMAARVDFLSVGSNDLTQYLLAVDRNNARVAGLYESRHPAVLRALIDVVQQAHSQGTTVSICGELAGDPGSAMLLVAMGFDVLSMNAANLPRVKAVLRSITLEQAEELLLQVRDLPDAESINHCVQEALKKSGAYKLLRSSVGDKISL</sequence>
<accession>A0AAV3U1N3</accession>
<dbReference type="GO" id="GO:0008965">
    <property type="term" value="F:phosphoenolpyruvate-protein phosphotransferase activity"/>
    <property type="evidence" value="ECO:0007669"/>
    <property type="project" value="UniProtKB-EC"/>
</dbReference>
<dbReference type="GO" id="GO:0016301">
    <property type="term" value="F:kinase activity"/>
    <property type="evidence" value="ECO:0007669"/>
    <property type="project" value="UniProtKB-KW"/>
</dbReference>
<evidence type="ECO:0000256" key="4">
    <source>
        <dbReference type="ARBA" id="ARBA00007837"/>
    </source>
</evidence>
<evidence type="ECO:0000256" key="2">
    <source>
        <dbReference type="ARBA" id="ARBA00001946"/>
    </source>
</evidence>
<evidence type="ECO:0000256" key="3">
    <source>
        <dbReference type="ARBA" id="ARBA00004496"/>
    </source>
</evidence>
<feature type="domain" description="GAF" evidence="14">
    <location>
        <begin position="17"/>
        <end position="164"/>
    </location>
</feature>
<organism evidence="15 16">
    <name type="scientific">Halioxenophilus aromaticivorans</name>
    <dbReference type="NCBI Taxonomy" id="1306992"/>
    <lineage>
        <taxon>Bacteria</taxon>
        <taxon>Pseudomonadati</taxon>
        <taxon>Pseudomonadota</taxon>
        <taxon>Gammaproteobacteria</taxon>
        <taxon>Alteromonadales</taxon>
        <taxon>Alteromonadaceae</taxon>
        <taxon>Halioxenophilus</taxon>
    </lineage>
</organism>
<dbReference type="SUPFAM" id="SSF52009">
    <property type="entry name" value="Phosphohistidine domain"/>
    <property type="match status" value="1"/>
</dbReference>
<dbReference type="InterPro" id="IPR008279">
    <property type="entry name" value="PEP-util_enz_mobile_dom"/>
</dbReference>